<feature type="transmembrane region" description="Helical" evidence="2">
    <location>
        <begin position="56"/>
        <end position="75"/>
    </location>
</feature>
<dbReference type="Pfam" id="PF00499">
    <property type="entry name" value="Oxidored_q3"/>
    <property type="match status" value="1"/>
</dbReference>
<comment type="subcellular location">
    <subcellularLocation>
        <location evidence="2">Cell membrane</location>
        <topology evidence="2">Multi-pass membrane protein</topology>
    </subcellularLocation>
</comment>
<dbReference type="KEGG" id="thyd:TTHT_1256"/>
<gene>
    <name evidence="3" type="ORF">TTHT_1256</name>
</gene>
<dbReference type="Gene3D" id="1.20.120.1200">
    <property type="entry name" value="NADH-ubiquinone/plastoquinone oxidoreductase chain 6, subunit NuoJ"/>
    <property type="match status" value="1"/>
</dbReference>
<reference evidence="3 4" key="1">
    <citation type="journal article" date="2012" name="Extremophiles">
        <title>Thermotomaculum hydrothermale gen. nov., sp. nov., a novel heterotrophic thermophile within the phylum Acidobacteria from a deep-sea hydrothermal vent chimney in the Southern Okinawa Trough.</title>
        <authorList>
            <person name="Izumi H."/>
            <person name="Nunoura T."/>
            <person name="Miyazaki M."/>
            <person name="Mino S."/>
            <person name="Toki T."/>
            <person name="Takai K."/>
            <person name="Sako Y."/>
            <person name="Sawabe T."/>
            <person name="Nakagawa S."/>
        </authorList>
    </citation>
    <scope>NUCLEOTIDE SEQUENCE [LARGE SCALE GENOMIC DNA]</scope>
    <source>
        <strain evidence="3 4">AC55</strain>
    </source>
</reference>
<keyword evidence="2" id="KW-1003">Cell membrane</keyword>
<feature type="transmembrane region" description="Helical" evidence="2">
    <location>
        <begin position="29"/>
        <end position="50"/>
    </location>
</feature>
<keyword evidence="4" id="KW-1185">Reference proteome</keyword>
<name>A0A7R6SYH1_9BACT</name>
<dbReference type="GO" id="GO:0005886">
    <property type="term" value="C:plasma membrane"/>
    <property type="evidence" value="ECO:0007669"/>
    <property type="project" value="UniProtKB-SubCell"/>
</dbReference>
<dbReference type="GO" id="GO:0008137">
    <property type="term" value="F:NADH dehydrogenase (ubiquinone) activity"/>
    <property type="evidence" value="ECO:0007669"/>
    <property type="project" value="UniProtKB-UniRule"/>
</dbReference>
<keyword evidence="2" id="KW-0874">Quinone</keyword>
<evidence type="ECO:0000256" key="1">
    <source>
        <dbReference type="ARBA" id="ARBA00005698"/>
    </source>
</evidence>
<dbReference type="PANTHER" id="PTHR33269:SF17">
    <property type="entry name" value="NADH-UBIQUINONE OXIDOREDUCTASE CHAIN 6"/>
    <property type="match status" value="1"/>
</dbReference>
<keyword evidence="2" id="KW-0520">NAD</keyword>
<comment type="catalytic activity">
    <reaction evidence="2">
        <text>a quinone + NADH + 5 H(+)(in) = a quinol + NAD(+) + 4 H(+)(out)</text>
        <dbReference type="Rhea" id="RHEA:57888"/>
        <dbReference type="ChEBI" id="CHEBI:15378"/>
        <dbReference type="ChEBI" id="CHEBI:24646"/>
        <dbReference type="ChEBI" id="CHEBI:57540"/>
        <dbReference type="ChEBI" id="CHEBI:57945"/>
        <dbReference type="ChEBI" id="CHEBI:132124"/>
    </reaction>
</comment>
<dbReference type="InterPro" id="IPR001457">
    <property type="entry name" value="NADH_UbQ/plastoQ_OxRdtase_su6"/>
</dbReference>
<organism evidence="3 4">
    <name type="scientific">Thermotomaculum hydrothermale</name>
    <dbReference type="NCBI Taxonomy" id="981385"/>
    <lineage>
        <taxon>Bacteria</taxon>
        <taxon>Pseudomonadati</taxon>
        <taxon>Acidobacteriota</taxon>
        <taxon>Holophagae</taxon>
        <taxon>Thermotomaculales</taxon>
        <taxon>Thermotomaculaceae</taxon>
        <taxon>Thermotomaculum</taxon>
    </lineage>
</organism>
<dbReference type="GO" id="GO:0016491">
    <property type="term" value="F:oxidoreductase activity"/>
    <property type="evidence" value="ECO:0007669"/>
    <property type="project" value="UniProtKB-KW"/>
</dbReference>
<dbReference type="Proteomes" id="UP000595564">
    <property type="component" value="Chromosome"/>
</dbReference>
<keyword evidence="2" id="KW-0812">Transmembrane</keyword>
<feature type="transmembrane region" description="Helical" evidence="2">
    <location>
        <begin position="87"/>
        <end position="107"/>
    </location>
</feature>
<dbReference type="InterPro" id="IPR042106">
    <property type="entry name" value="Nuo/plastoQ_OxRdtase_6_NuoJ"/>
</dbReference>
<keyword evidence="3" id="KW-0560">Oxidoreductase</keyword>
<keyword evidence="2" id="KW-1133">Transmembrane helix</keyword>
<comment type="function">
    <text evidence="2">NDH-1 shuttles electrons from NADH, via FMN and iron-sulfur (Fe-S) centers, to quinones in the respiratory chain. Couples the redox reaction to proton translocation (for every two electrons transferred, four hydrogen ions are translocated across the cytoplasmic membrane), and thus conserves the redox energy in a proton gradient.</text>
</comment>
<dbReference type="GO" id="GO:0048038">
    <property type="term" value="F:quinone binding"/>
    <property type="evidence" value="ECO:0007669"/>
    <property type="project" value="UniProtKB-UniRule"/>
</dbReference>
<evidence type="ECO:0000313" key="4">
    <source>
        <dbReference type="Proteomes" id="UP000595564"/>
    </source>
</evidence>
<sequence>MQLAFWILSFIAVFAAVMVILSDRPIVSGLYLLLSFVAVAGIYLTLSAPFIAAMQLVVYAGAIIVLFLFVLMLLNQHREEPSKRSKFVTFVSVIGGILIGLLIYISFLKSKILLSYTKMSAVGGMKNNVETIADVMFGKYFIPFELISLLLLAAMVAAVFLSKKRV</sequence>
<feature type="transmembrane region" description="Helical" evidence="2">
    <location>
        <begin position="140"/>
        <end position="161"/>
    </location>
</feature>
<evidence type="ECO:0000256" key="2">
    <source>
        <dbReference type="RuleBase" id="RU004429"/>
    </source>
</evidence>
<dbReference type="EMBL" id="AP017470">
    <property type="protein sequence ID" value="BBB32774.1"/>
    <property type="molecule type" value="Genomic_DNA"/>
</dbReference>
<dbReference type="RefSeq" id="WP_201327079.1">
    <property type="nucleotide sequence ID" value="NZ_AP017470.1"/>
</dbReference>
<feature type="transmembrane region" description="Helical" evidence="2">
    <location>
        <begin position="6"/>
        <end position="22"/>
    </location>
</feature>
<comment type="similarity">
    <text evidence="1 2">Belongs to the complex I subunit 6 family.</text>
</comment>
<proteinExistence type="inferred from homology"/>
<evidence type="ECO:0000313" key="3">
    <source>
        <dbReference type="EMBL" id="BBB32774.1"/>
    </source>
</evidence>
<dbReference type="EC" id="7.1.1.-" evidence="2"/>
<dbReference type="PANTHER" id="PTHR33269">
    <property type="entry name" value="NADH-UBIQUINONE OXIDOREDUCTASE CHAIN 6"/>
    <property type="match status" value="1"/>
</dbReference>
<protein>
    <recommendedName>
        <fullName evidence="2">NADH-quinone oxidoreductase subunit J</fullName>
        <ecNumber evidence="2">7.1.1.-</ecNumber>
    </recommendedName>
</protein>
<accession>A0A7R6SYH1</accession>
<keyword evidence="2" id="KW-0472">Membrane</keyword>
<dbReference type="AlphaFoldDB" id="A0A7R6SYH1"/>